<evidence type="ECO:0000313" key="5">
    <source>
        <dbReference type="EMBL" id="KSW12724.1"/>
    </source>
</evidence>
<comment type="catalytic activity">
    <reaction evidence="3">
        <text>2 oxidized [2Fe-2S]-[ferredoxin] + pyruvate + CoA = 2 reduced [2Fe-2S]-[ferredoxin] + acetyl-CoA + CO2 + H(+)</text>
        <dbReference type="Rhea" id="RHEA:12765"/>
        <dbReference type="Rhea" id="RHEA-COMP:10000"/>
        <dbReference type="Rhea" id="RHEA-COMP:10001"/>
        <dbReference type="ChEBI" id="CHEBI:15361"/>
        <dbReference type="ChEBI" id="CHEBI:15378"/>
        <dbReference type="ChEBI" id="CHEBI:16526"/>
        <dbReference type="ChEBI" id="CHEBI:33737"/>
        <dbReference type="ChEBI" id="CHEBI:33738"/>
        <dbReference type="ChEBI" id="CHEBI:57287"/>
        <dbReference type="ChEBI" id="CHEBI:57288"/>
        <dbReference type="EC" id="1.2.7.1"/>
    </reaction>
</comment>
<sequence length="195" mass="21068">MEIRFHGRGGQGAVTAASILVRAVQLEGKWGQAIPSFGAERRGAHVLAFARVADRPVPVHSMVRRPHVVVVLDPWLLETEREKVLEGMRPGATVVANLPKPVDLGVEGLRLYWVNATRIAEELGLVVAGWPVVNTAMLGALARATGIVSIDSVARAIREHWSGRPRVADLNAEAARRAYMETGEAVQRPVEVAGL</sequence>
<evidence type="ECO:0000256" key="1">
    <source>
        <dbReference type="ARBA" id="ARBA00012822"/>
    </source>
</evidence>
<dbReference type="PANTHER" id="PTHR43366:SF1">
    <property type="entry name" value="PYRUVATE SYNTHASE SUBUNIT PORC"/>
    <property type="match status" value="1"/>
</dbReference>
<evidence type="ECO:0000259" key="4">
    <source>
        <dbReference type="Pfam" id="PF01558"/>
    </source>
</evidence>
<dbReference type="AlphaFoldDB" id="A0A0V8RXG2"/>
<dbReference type="InterPro" id="IPR051626">
    <property type="entry name" value="Oxidoreductase_gamma_subunit"/>
</dbReference>
<evidence type="ECO:0000256" key="2">
    <source>
        <dbReference type="ARBA" id="ARBA00023002"/>
    </source>
</evidence>
<comment type="caution">
    <text evidence="5">The sequence shown here is derived from an EMBL/GenBank/DDBJ whole genome shotgun (WGS) entry which is preliminary data.</text>
</comment>
<evidence type="ECO:0000313" key="6">
    <source>
        <dbReference type="Proteomes" id="UP000053352"/>
    </source>
</evidence>
<dbReference type="EMBL" id="LNTB01000001">
    <property type="protein sequence ID" value="KSW12724.1"/>
    <property type="molecule type" value="Genomic_DNA"/>
</dbReference>
<dbReference type="GO" id="GO:0019164">
    <property type="term" value="F:pyruvate synthase activity"/>
    <property type="evidence" value="ECO:0007669"/>
    <property type="project" value="UniProtKB-EC"/>
</dbReference>
<name>A0A0V8RXG2_PYROC</name>
<dbReference type="NCBIfam" id="TIGR02175">
    <property type="entry name" value="PorC_KorC"/>
    <property type="match status" value="1"/>
</dbReference>
<dbReference type="PANTHER" id="PTHR43366">
    <property type="entry name" value="PYRUVATE SYNTHASE SUBUNIT PORC"/>
    <property type="match status" value="1"/>
</dbReference>
<gene>
    <name evidence="5" type="ORF">CF15_04810</name>
</gene>
<accession>A0A0V8RXG2</accession>
<dbReference type="InterPro" id="IPR011894">
    <property type="entry name" value="PorC_KorC"/>
</dbReference>
<dbReference type="Pfam" id="PF01558">
    <property type="entry name" value="POR"/>
    <property type="match status" value="1"/>
</dbReference>
<reference evidence="5 6" key="1">
    <citation type="submission" date="2015-11" db="EMBL/GenBank/DDBJ databases">
        <title>Genome sequence of Pyrodictium occultum PL-19, a marine hyperthermophilic archaeon isolated from Volcano, Italy.</title>
        <authorList>
            <person name="Utturkar S."/>
            <person name="Huber H."/>
            <person name="Leptihn S."/>
            <person name="Brown S."/>
            <person name="Stetter K.O."/>
            <person name="Podar M."/>
        </authorList>
    </citation>
    <scope>NUCLEOTIDE SEQUENCE [LARGE SCALE GENOMIC DNA]</scope>
    <source>
        <strain evidence="5 6">PL-19</strain>
    </source>
</reference>
<dbReference type="Gene3D" id="3.40.920.10">
    <property type="entry name" value="Pyruvate-ferredoxin oxidoreductase, PFOR, domain III"/>
    <property type="match status" value="1"/>
</dbReference>
<protein>
    <recommendedName>
        <fullName evidence="1">pyruvate synthase</fullName>
        <ecNumber evidence="1">1.2.7.1</ecNumber>
    </recommendedName>
</protein>
<dbReference type="STRING" id="2309.CF15_04810"/>
<dbReference type="InterPro" id="IPR019752">
    <property type="entry name" value="Pyrv/ketoisovalerate_OxRed_cat"/>
</dbReference>
<keyword evidence="5" id="KW-0670">Pyruvate</keyword>
<dbReference type="EC" id="1.2.7.1" evidence="1"/>
<organism evidence="5 6">
    <name type="scientific">Pyrodictium occultum</name>
    <dbReference type="NCBI Taxonomy" id="2309"/>
    <lineage>
        <taxon>Archaea</taxon>
        <taxon>Thermoproteota</taxon>
        <taxon>Thermoprotei</taxon>
        <taxon>Desulfurococcales</taxon>
        <taxon>Pyrodictiaceae</taxon>
        <taxon>Pyrodictium</taxon>
    </lineage>
</organism>
<keyword evidence="6" id="KW-1185">Reference proteome</keyword>
<feature type="domain" description="Pyruvate/ketoisovalerate oxidoreductase catalytic" evidence="4">
    <location>
        <begin position="9"/>
        <end position="179"/>
    </location>
</feature>
<keyword evidence="2 5" id="KW-0560">Oxidoreductase</keyword>
<dbReference type="InterPro" id="IPR002869">
    <property type="entry name" value="Pyrv_flavodox_OxRed_cen"/>
</dbReference>
<dbReference type="Proteomes" id="UP000053352">
    <property type="component" value="Unassembled WGS sequence"/>
</dbReference>
<dbReference type="SUPFAM" id="SSF53323">
    <property type="entry name" value="Pyruvate-ferredoxin oxidoreductase, PFOR, domain III"/>
    <property type="match status" value="1"/>
</dbReference>
<evidence type="ECO:0000256" key="3">
    <source>
        <dbReference type="ARBA" id="ARBA00049357"/>
    </source>
</evidence>
<proteinExistence type="predicted"/>